<keyword evidence="1" id="KW-0507">mRNA processing</keyword>
<evidence type="ECO:0000313" key="4">
    <source>
        <dbReference type="Proteomes" id="UP000489600"/>
    </source>
</evidence>
<organism evidence="3 4">
    <name type="scientific">Arabis nemorensis</name>
    <dbReference type="NCBI Taxonomy" id="586526"/>
    <lineage>
        <taxon>Eukaryota</taxon>
        <taxon>Viridiplantae</taxon>
        <taxon>Streptophyta</taxon>
        <taxon>Embryophyta</taxon>
        <taxon>Tracheophyta</taxon>
        <taxon>Spermatophyta</taxon>
        <taxon>Magnoliopsida</taxon>
        <taxon>eudicotyledons</taxon>
        <taxon>Gunneridae</taxon>
        <taxon>Pentapetalae</taxon>
        <taxon>rosids</taxon>
        <taxon>malvids</taxon>
        <taxon>Brassicales</taxon>
        <taxon>Brassicaceae</taxon>
        <taxon>Arabideae</taxon>
        <taxon>Arabis</taxon>
    </lineage>
</organism>
<dbReference type="InterPro" id="IPR045146">
    <property type="entry name" value="SF3A1"/>
</dbReference>
<name>A0A565CMM4_9BRAS</name>
<dbReference type="PANTHER" id="PTHR15316">
    <property type="entry name" value="SPLICEOSOME ASSOCIATED PROTEIN 114/SWAP SPLICING FACTOR-RELATED"/>
    <property type="match status" value="1"/>
</dbReference>
<comment type="caution">
    <text evidence="3">The sequence shown here is derived from an EMBL/GenBank/DDBJ whole genome shotgun (WGS) entry which is preliminary data.</text>
</comment>
<accession>A0A565CMM4</accession>
<keyword evidence="4" id="KW-1185">Reference proteome</keyword>
<reference evidence="3" key="1">
    <citation type="submission" date="2019-07" db="EMBL/GenBank/DDBJ databases">
        <authorList>
            <person name="Dittberner H."/>
        </authorList>
    </citation>
    <scope>NUCLEOTIDE SEQUENCE [LARGE SCALE GENOMIC DNA]</scope>
</reference>
<gene>
    <name evidence="3" type="ORF">ANE_LOCUS25276</name>
</gene>
<dbReference type="SUPFAM" id="SSF109905">
    <property type="entry name" value="Surp module (SWAP domain)"/>
    <property type="match status" value="1"/>
</dbReference>
<feature type="domain" description="SURP motif" evidence="2">
    <location>
        <begin position="5"/>
        <end position="50"/>
    </location>
</feature>
<proteinExistence type="predicted"/>
<dbReference type="GO" id="GO:0045292">
    <property type="term" value="P:mRNA cis splicing, via spliceosome"/>
    <property type="evidence" value="ECO:0007669"/>
    <property type="project" value="InterPro"/>
</dbReference>
<evidence type="ECO:0000256" key="1">
    <source>
        <dbReference type="ARBA" id="ARBA00022664"/>
    </source>
</evidence>
<dbReference type="GO" id="GO:0071004">
    <property type="term" value="C:U2-type prespliceosome"/>
    <property type="evidence" value="ECO:0007669"/>
    <property type="project" value="TreeGrafter"/>
</dbReference>
<evidence type="ECO:0000259" key="2">
    <source>
        <dbReference type="PROSITE" id="PS50128"/>
    </source>
</evidence>
<dbReference type="AlphaFoldDB" id="A0A565CMM4"/>
<evidence type="ECO:0000313" key="3">
    <source>
        <dbReference type="EMBL" id="VVB14832.1"/>
    </source>
</evidence>
<dbReference type="GO" id="GO:0000381">
    <property type="term" value="P:regulation of alternative mRNA splicing, via spliceosome"/>
    <property type="evidence" value="ECO:0007669"/>
    <property type="project" value="TreeGrafter"/>
</dbReference>
<sequence>MELVIIKLTAGFVVRYGMLFCRDLMKKVVDKPQFQLFKFMVATDRRFHVYDVVVDAVSNILEPSYDA</sequence>
<dbReference type="GO" id="GO:0003723">
    <property type="term" value="F:RNA binding"/>
    <property type="evidence" value="ECO:0007669"/>
    <property type="project" value="InterPro"/>
</dbReference>
<dbReference type="Gene3D" id="1.10.10.790">
    <property type="entry name" value="Surp module"/>
    <property type="match status" value="1"/>
</dbReference>
<dbReference type="GO" id="GO:0071013">
    <property type="term" value="C:catalytic step 2 spliceosome"/>
    <property type="evidence" value="ECO:0007669"/>
    <property type="project" value="TreeGrafter"/>
</dbReference>
<dbReference type="InterPro" id="IPR035967">
    <property type="entry name" value="SWAP/Surp_sf"/>
</dbReference>
<dbReference type="PROSITE" id="PS50128">
    <property type="entry name" value="SURP"/>
    <property type="match status" value="1"/>
</dbReference>
<protein>
    <recommendedName>
        <fullName evidence="2">SURP motif domain-containing protein</fullName>
    </recommendedName>
</protein>
<dbReference type="PANTHER" id="PTHR15316:SF1">
    <property type="entry name" value="SPLICING FACTOR 3A SUBUNIT 1"/>
    <property type="match status" value="1"/>
</dbReference>
<dbReference type="OrthoDB" id="1089143at2759"/>
<dbReference type="EMBL" id="CABITT030000008">
    <property type="protein sequence ID" value="VVB14832.1"/>
    <property type="molecule type" value="Genomic_DNA"/>
</dbReference>
<dbReference type="Pfam" id="PF01805">
    <property type="entry name" value="Surp"/>
    <property type="match status" value="1"/>
</dbReference>
<dbReference type="GO" id="GO:0005686">
    <property type="term" value="C:U2 snRNP"/>
    <property type="evidence" value="ECO:0007669"/>
    <property type="project" value="TreeGrafter"/>
</dbReference>
<dbReference type="Proteomes" id="UP000489600">
    <property type="component" value="Unassembled WGS sequence"/>
</dbReference>
<dbReference type="InterPro" id="IPR000061">
    <property type="entry name" value="Surp"/>
</dbReference>